<evidence type="ECO:0000313" key="17">
    <source>
        <dbReference type="Proteomes" id="UP000008672"/>
    </source>
</evidence>
<dbReference type="GO" id="GO:0007596">
    <property type="term" value="P:blood coagulation"/>
    <property type="evidence" value="ECO:0007669"/>
    <property type="project" value="UniProtKB-KW"/>
</dbReference>
<dbReference type="SMART" id="SM00020">
    <property type="entry name" value="Tryp_SPc"/>
    <property type="match status" value="1"/>
</dbReference>
<dbReference type="InterPro" id="IPR033116">
    <property type="entry name" value="TRYPSIN_SER"/>
</dbReference>
<reference evidence="16" key="2">
    <citation type="submission" date="2025-08" db="UniProtKB">
        <authorList>
            <consortium name="Ensembl"/>
        </authorList>
    </citation>
    <scope>IDENTIFICATION</scope>
</reference>
<keyword evidence="11" id="KW-1015">Disulfide bond</keyword>
<dbReference type="Gene3D" id="3.50.4.10">
    <property type="entry name" value="Hepatocyte Growth Factor"/>
    <property type="match status" value="3"/>
</dbReference>
<keyword evidence="6" id="KW-0677">Repeat</keyword>
<feature type="domain" description="Apple" evidence="15">
    <location>
        <begin position="186"/>
        <end position="269"/>
    </location>
</feature>
<dbReference type="PRINTS" id="PR00005">
    <property type="entry name" value="APPLEDOMAIN"/>
</dbReference>
<dbReference type="EMBL" id="AFYH01175392">
    <property type="status" value="NOT_ANNOTATED_CDS"/>
    <property type="molecule type" value="Genomic_DNA"/>
</dbReference>
<dbReference type="InterPro" id="IPR001314">
    <property type="entry name" value="Peptidase_S1A"/>
</dbReference>
<evidence type="ECO:0000313" key="16">
    <source>
        <dbReference type="Ensembl" id="ENSLACP00000007407.1"/>
    </source>
</evidence>
<evidence type="ECO:0000256" key="3">
    <source>
        <dbReference type="ARBA" id="ARBA00022670"/>
    </source>
</evidence>
<dbReference type="InterPro" id="IPR001254">
    <property type="entry name" value="Trypsin_dom"/>
</dbReference>
<dbReference type="InterPro" id="IPR009003">
    <property type="entry name" value="Peptidase_S1_PA"/>
</dbReference>
<dbReference type="CDD" id="cd01100">
    <property type="entry name" value="APPLE_Factor_XI_like"/>
    <property type="match status" value="3"/>
</dbReference>
<dbReference type="PANTHER" id="PTHR24252">
    <property type="entry name" value="ACROSIN-RELATED"/>
    <property type="match status" value="1"/>
</dbReference>
<sequence length="534" mass="61116">ISACFEEVHNGLDLMGINYHITTVDSYQQCQKTCTNDPHCQFFTYVTDRFHCADLRNRCYLKYTMKGTPARIRQLPNVVSGFSLKACGYSEKGCRLDLFPNVEFSGGDITSFMAPDANVCRLICTYYPKCLFFTFMTKKWNRESQKNVCYLKTSESGDPLAPRAQENVISGFSLLSCKRPLSEPYCSLKYYFNYTFLGDDLQRVDVLNHSVCRHQCNQDKRCQFFTYIPDSKAHDENKFNCYLKRSKIGLPTEIQQGVEATSGFSLRLCRNKIPSVQCGQAVEFATRIVGGSTSSVREWPWQVSLHGNVGSYRHMCGGSIINKNWIVTAAHCFERLKNPDDWHIYSGFLKQSEMNDDAPFFSVHTIIVHPQYCAIEHVYDIALLKLQEPMYYTDYMLPICLPETKFESNYEDCWVTGWGYTSEAGHVNNILQKASVPVITNEDCQSYYKSYNITESMLCAGYKEGGIDACKGDSGGPFVCQYEQTWYLQGITSWGEGCARPDRPGVYTRVGYFKDWILKHTQPGLPQDPRQYLK</sequence>
<evidence type="ECO:0000256" key="2">
    <source>
        <dbReference type="ARBA" id="ARBA00022525"/>
    </source>
</evidence>
<dbReference type="InterPro" id="IPR018114">
    <property type="entry name" value="TRYPSIN_HIS"/>
</dbReference>
<keyword evidence="4" id="KW-0356">Hemostasis</keyword>
<keyword evidence="12" id="KW-0325">Glycoprotein</keyword>
<keyword evidence="9" id="KW-0094">Blood coagulation</keyword>
<feature type="domain" description="Apple" evidence="15">
    <location>
        <begin position="4"/>
        <end position="87"/>
    </location>
</feature>
<name>H3ACN6_LATCH</name>
<keyword evidence="3 13" id="KW-0645">Protease</keyword>
<accession>H3ACN6</accession>
<evidence type="ECO:0000256" key="11">
    <source>
        <dbReference type="ARBA" id="ARBA00023157"/>
    </source>
</evidence>
<dbReference type="PROSITE" id="PS50240">
    <property type="entry name" value="TRYPSIN_DOM"/>
    <property type="match status" value="1"/>
</dbReference>
<comment type="subcellular location">
    <subcellularLocation>
        <location evidence="1">Secreted</location>
    </subcellularLocation>
</comment>
<dbReference type="Gene3D" id="2.40.10.10">
    <property type="entry name" value="Trypsin-like serine proteases"/>
    <property type="match status" value="1"/>
</dbReference>
<feature type="domain" description="Apple" evidence="15">
    <location>
        <begin position="94"/>
        <end position="177"/>
    </location>
</feature>
<dbReference type="Pfam" id="PF00089">
    <property type="entry name" value="Trypsin"/>
    <property type="match status" value="1"/>
</dbReference>
<dbReference type="CDD" id="cd00190">
    <property type="entry name" value="Tryp_SPc"/>
    <property type="match status" value="1"/>
</dbReference>
<protein>
    <submittedName>
        <fullName evidence="16">Coagulation factor XI</fullName>
    </submittedName>
</protein>
<dbReference type="FunFam" id="2.40.10.10:FF:000003">
    <property type="entry name" value="Transmembrane serine protease 3"/>
    <property type="match status" value="1"/>
</dbReference>
<evidence type="ECO:0000256" key="4">
    <source>
        <dbReference type="ARBA" id="ARBA00022696"/>
    </source>
</evidence>
<dbReference type="EMBL" id="AFYH01175397">
    <property type="status" value="NOT_ANNOTATED_CDS"/>
    <property type="molecule type" value="Genomic_DNA"/>
</dbReference>
<dbReference type="PRINTS" id="PR00722">
    <property type="entry name" value="CHYMOTRYPSIN"/>
</dbReference>
<evidence type="ECO:0000256" key="6">
    <source>
        <dbReference type="ARBA" id="ARBA00022737"/>
    </source>
</evidence>
<dbReference type="Pfam" id="PF00024">
    <property type="entry name" value="PAN_1"/>
    <property type="match status" value="3"/>
</dbReference>
<proteinExistence type="predicted"/>
<reference evidence="17" key="1">
    <citation type="submission" date="2011-08" db="EMBL/GenBank/DDBJ databases">
        <title>The draft genome of Latimeria chalumnae.</title>
        <authorList>
            <person name="Di Palma F."/>
            <person name="Alfoldi J."/>
            <person name="Johnson J."/>
            <person name="Berlin A."/>
            <person name="Gnerre S."/>
            <person name="Jaffe D."/>
            <person name="MacCallum I."/>
            <person name="Young S."/>
            <person name="Walker B.J."/>
            <person name="Lander E."/>
            <person name="Lindblad-Toh K."/>
        </authorList>
    </citation>
    <scope>NUCLEOTIDE SEQUENCE [LARGE SCALE GENOMIC DNA]</scope>
    <source>
        <strain evidence="17">Wild caught</strain>
    </source>
</reference>
<dbReference type="EMBL" id="AFYH01175396">
    <property type="status" value="NOT_ANNOTATED_CDS"/>
    <property type="molecule type" value="Genomic_DNA"/>
</dbReference>
<gene>
    <name evidence="16" type="primary">F11</name>
</gene>
<keyword evidence="10" id="KW-0865">Zymogen</keyword>
<evidence type="ECO:0000256" key="8">
    <source>
        <dbReference type="ARBA" id="ARBA00022825"/>
    </source>
</evidence>
<keyword evidence="5" id="KW-0732">Signal</keyword>
<dbReference type="PROSITE" id="PS00135">
    <property type="entry name" value="TRYPSIN_SER"/>
    <property type="match status" value="1"/>
</dbReference>
<dbReference type="Ensembl" id="ENSLACT00000007468.1">
    <property type="protein sequence ID" value="ENSLACP00000007407.1"/>
    <property type="gene ID" value="ENSLACG00000006566.2"/>
</dbReference>
<dbReference type="Proteomes" id="UP000008672">
    <property type="component" value="Unassembled WGS sequence"/>
</dbReference>
<dbReference type="SMART" id="SM00223">
    <property type="entry name" value="APPLE"/>
    <property type="match status" value="3"/>
</dbReference>
<dbReference type="EMBL" id="AFYH01175391">
    <property type="status" value="NOT_ANNOTATED_CDS"/>
    <property type="molecule type" value="Genomic_DNA"/>
</dbReference>
<dbReference type="PROSITE" id="PS00495">
    <property type="entry name" value="APPLE"/>
    <property type="match status" value="1"/>
</dbReference>
<evidence type="ECO:0000256" key="13">
    <source>
        <dbReference type="RuleBase" id="RU363034"/>
    </source>
</evidence>
<dbReference type="SUPFAM" id="SSF50494">
    <property type="entry name" value="Trypsin-like serine proteases"/>
    <property type="match status" value="1"/>
</dbReference>
<dbReference type="GO" id="GO:0004252">
    <property type="term" value="F:serine-type endopeptidase activity"/>
    <property type="evidence" value="ECO:0007669"/>
    <property type="project" value="InterPro"/>
</dbReference>
<dbReference type="GO" id="GO:0005576">
    <property type="term" value="C:extracellular region"/>
    <property type="evidence" value="ECO:0007669"/>
    <property type="project" value="UniProtKB-SubCell"/>
</dbReference>
<dbReference type="GeneTree" id="ENSGT00940000158569"/>
<dbReference type="EMBL" id="AFYH01175399">
    <property type="status" value="NOT_ANNOTATED_CDS"/>
    <property type="molecule type" value="Genomic_DNA"/>
</dbReference>
<evidence type="ECO:0000259" key="14">
    <source>
        <dbReference type="PROSITE" id="PS50240"/>
    </source>
</evidence>
<organism evidence="16 17">
    <name type="scientific">Latimeria chalumnae</name>
    <name type="common">Coelacanth</name>
    <dbReference type="NCBI Taxonomy" id="7897"/>
    <lineage>
        <taxon>Eukaryota</taxon>
        <taxon>Metazoa</taxon>
        <taxon>Chordata</taxon>
        <taxon>Craniata</taxon>
        <taxon>Vertebrata</taxon>
        <taxon>Euteleostomi</taxon>
        <taxon>Coelacanthiformes</taxon>
        <taxon>Coelacanthidae</taxon>
        <taxon>Latimeria</taxon>
    </lineage>
</organism>
<dbReference type="PROSITE" id="PS50948">
    <property type="entry name" value="PAN"/>
    <property type="match status" value="3"/>
</dbReference>
<dbReference type="AlphaFoldDB" id="H3ACN6"/>
<dbReference type="EMBL" id="AFYH01175398">
    <property type="status" value="NOT_ANNOTATED_CDS"/>
    <property type="molecule type" value="Genomic_DNA"/>
</dbReference>
<dbReference type="InterPro" id="IPR000177">
    <property type="entry name" value="Apple"/>
</dbReference>
<dbReference type="PROSITE" id="PS00134">
    <property type="entry name" value="TRYPSIN_HIS"/>
    <property type="match status" value="1"/>
</dbReference>
<keyword evidence="8 13" id="KW-0720">Serine protease</keyword>
<evidence type="ECO:0000256" key="1">
    <source>
        <dbReference type="ARBA" id="ARBA00004613"/>
    </source>
</evidence>
<dbReference type="InterPro" id="IPR043504">
    <property type="entry name" value="Peptidase_S1_PA_chymotrypsin"/>
</dbReference>
<evidence type="ECO:0000256" key="10">
    <source>
        <dbReference type="ARBA" id="ARBA00023145"/>
    </source>
</evidence>
<keyword evidence="2" id="KW-0964">Secreted</keyword>
<dbReference type="SUPFAM" id="SSF57414">
    <property type="entry name" value="Hairpin loop containing domain-like"/>
    <property type="match status" value="1"/>
</dbReference>
<evidence type="ECO:0000256" key="7">
    <source>
        <dbReference type="ARBA" id="ARBA00022801"/>
    </source>
</evidence>
<evidence type="ECO:0000259" key="15">
    <source>
        <dbReference type="PROSITE" id="PS50948"/>
    </source>
</evidence>
<dbReference type="EMBL" id="AFYH01175394">
    <property type="status" value="NOT_ANNOTATED_CDS"/>
    <property type="molecule type" value="Genomic_DNA"/>
</dbReference>
<dbReference type="EMBL" id="AFYH01175395">
    <property type="status" value="NOT_ANNOTATED_CDS"/>
    <property type="molecule type" value="Genomic_DNA"/>
</dbReference>
<keyword evidence="17" id="KW-1185">Reference proteome</keyword>
<dbReference type="HOGENOM" id="CLU_031604_0_0_1"/>
<dbReference type="EMBL" id="AFYH01175393">
    <property type="status" value="NOT_ANNOTATED_CDS"/>
    <property type="molecule type" value="Genomic_DNA"/>
</dbReference>
<dbReference type="InterPro" id="IPR003609">
    <property type="entry name" value="Pan_app"/>
</dbReference>
<keyword evidence="7 13" id="KW-0378">Hydrolase</keyword>
<reference evidence="16" key="3">
    <citation type="submission" date="2025-09" db="UniProtKB">
        <authorList>
            <consortium name="Ensembl"/>
        </authorList>
    </citation>
    <scope>IDENTIFICATION</scope>
</reference>
<dbReference type="PANTHER" id="PTHR24252:SF7">
    <property type="entry name" value="HYALIN"/>
    <property type="match status" value="1"/>
</dbReference>
<dbReference type="GO" id="GO:0006508">
    <property type="term" value="P:proteolysis"/>
    <property type="evidence" value="ECO:0007669"/>
    <property type="project" value="UniProtKB-KW"/>
</dbReference>
<feature type="domain" description="Peptidase S1" evidence="14">
    <location>
        <begin position="288"/>
        <end position="522"/>
    </location>
</feature>
<evidence type="ECO:0000256" key="9">
    <source>
        <dbReference type="ARBA" id="ARBA00023084"/>
    </source>
</evidence>
<evidence type="ECO:0000256" key="5">
    <source>
        <dbReference type="ARBA" id="ARBA00022729"/>
    </source>
</evidence>
<evidence type="ECO:0000256" key="12">
    <source>
        <dbReference type="ARBA" id="ARBA00023180"/>
    </source>
</evidence>